<dbReference type="GO" id="GO:0008270">
    <property type="term" value="F:zinc ion binding"/>
    <property type="evidence" value="ECO:0007669"/>
    <property type="project" value="UniProtKB-KW"/>
</dbReference>
<dbReference type="InterPro" id="IPR043548">
    <property type="entry name" value="PIKfyve"/>
</dbReference>
<dbReference type="SUPFAM" id="SSF57903">
    <property type="entry name" value="FYVE/PHD zinc finger"/>
    <property type="match status" value="1"/>
</dbReference>
<dbReference type="GO" id="GO:0052810">
    <property type="term" value="F:1-phosphatidylinositol-5-kinase activity"/>
    <property type="evidence" value="ECO:0007669"/>
    <property type="project" value="TreeGrafter"/>
</dbReference>
<keyword evidence="8" id="KW-1185">Reference proteome</keyword>
<feature type="compositionally biased region" description="Polar residues" evidence="5">
    <location>
        <begin position="97"/>
        <end position="124"/>
    </location>
</feature>
<feature type="domain" description="FYVE-type" evidence="6">
    <location>
        <begin position="215"/>
        <end position="275"/>
    </location>
</feature>
<dbReference type="SMART" id="SM00064">
    <property type="entry name" value="FYVE"/>
    <property type="match status" value="1"/>
</dbReference>
<evidence type="ECO:0000313" key="7">
    <source>
        <dbReference type="EMBL" id="KAK0465502.1"/>
    </source>
</evidence>
<dbReference type="GO" id="GO:1903426">
    <property type="term" value="P:regulation of reactive oxygen species biosynthetic process"/>
    <property type="evidence" value="ECO:0007669"/>
    <property type="project" value="TreeGrafter"/>
</dbReference>
<keyword evidence="3" id="KW-0862">Zinc</keyword>
<feature type="non-terminal residue" evidence="7">
    <location>
        <position position="431"/>
    </location>
</feature>
<feature type="region of interest" description="Disordered" evidence="5">
    <location>
        <begin position="1"/>
        <end position="28"/>
    </location>
</feature>
<name>A0AA39NH25_ARMTA</name>
<accession>A0AA39NH25</accession>
<evidence type="ECO:0000313" key="8">
    <source>
        <dbReference type="Proteomes" id="UP001175211"/>
    </source>
</evidence>
<dbReference type="FunFam" id="3.30.40.10:FF:000283">
    <property type="entry name" value="1-phosphatidylinositol-3-phosphate 5-kinase (Fab1)"/>
    <property type="match status" value="1"/>
</dbReference>
<dbReference type="InterPro" id="IPR013083">
    <property type="entry name" value="Znf_RING/FYVE/PHD"/>
</dbReference>
<dbReference type="PANTHER" id="PTHR46715:SF1">
    <property type="entry name" value="1-PHOSPHATIDYLINOSITOL 3-PHOSPHATE 5-KINASE"/>
    <property type="match status" value="1"/>
</dbReference>
<dbReference type="PROSITE" id="PS50178">
    <property type="entry name" value="ZF_FYVE"/>
    <property type="match status" value="1"/>
</dbReference>
<comment type="caution">
    <text evidence="7">The sequence shown here is derived from an EMBL/GenBank/DDBJ whole genome shotgun (WGS) entry which is preliminary data.</text>
</comment>
<protein>
    <recommendedName>
        <fullName evidence="6">FYVE-type domain-containing protein</fullName>
    </recommendedName>
</protein>
<proteinExistence type="predicted"/>
<dbReference type="GO" id="GO:0012506">
    <property type="term" value="C:vesicle membrane"/>
    <property type="evidence" value="ECO:0007669"/>
    <property type="project" value="TreeGrafter"/>
</dbReference>
<dbReference type="EMBL" id="JAUEPS010000005">
    <property type="protein sequence ID" value="KAK0465502.1"/>
    <property type="molecule type" value="Genomic_DNA"/>
</dbReference>
<feature type="compositionally biased region" description="Basic and acidic residues" evidence="5">
    <location>
        <begin position="377"/>
        <end position="388"/>
    </location>
</feature>
<evidence type="ECO:0000256" key="1">
    <source>
        <dbReference type="ARBA" id="ARBA00022723"/>
    </source>
</evidence>
<evidence type="ECO:0000259" key="6">
    <source>
        <dbReference type="PROSITE" id="PS50178"/>
    </source>
</evidence>
<dbReference type="PANTHER" id="PTHR46715">
    <property type="entry name" value="1-PHOSPHATIDYLINOSITOL 3-PHOSPHATE 5-KINASE"/>
    <property type="match status" value="1"/>
</dbReference>
<feature type="compositionally biased region" description="Polar residues" evidence="5">
    <location>
        <begin position="16"/>
        <end position="28"/>
    </location>
</feature>
<sequence>MASSQVASPILPTFSGPVSRSRSSTKLANADVTSLTTFNPFSEEDENDQSSYTLVTSLFSKVKNSFSTPLSAVTTTPAHTGNINGATVNAEPRRPSYTLNTQSSYSSRGSTNERLNPIAPNQSIPAPPLVSLTPAQSEHPVYNTEYDRSPSRGMFYSLYDSTDGGTFGTTIPGFPIQDDARSVKTSASLHRSGSVSKVIRRIRGEGLSRDYWMDDENCKECYDCKSIFTTWRRKHHCRICGQIFCSRCASNIIKGSRFGHDGMVRVCNLCLEKLAKVDDDDDDDRRSVVSSVMSFPAHQVGETMTLAHHPQSPFAASQLFGRTDEPFNLYSIAETKRRISGSDESGFVSRPITPQLRERDDGMWESPEEPSAPFRRGVSDEEKERDVFESTGFPASQTPIAFPTMRDVDPLTSSIQFPMGSPEHCGQDSPL</sequence>
<dbReference type="Pfam" id="PF01363">
    <property type="entry name" value="FYVE"/>
    <property type="match status" value="1"/>
</dbReference>
<dbReference type="InterPro" id="IPR000306">
    <property type="entry name" value="Znf_FYVE"/>
</dbReference>
<dbReference type="Gene3D" id="3.30.40.10">
    <property type="entry name" value="Zinc/RING finger domain, C3HC4 (zinc finger)"/>
    <property type="match status" value="1"/>
</dbReference>
<dbReference type="GO" id="GO:0031410">
    <property type="term" value="C:cytoplasmic vesicle"/>
    <property type="evidence" value="ECO:0007669"/>
    <property type="project" value="TreeGrafter"/>
</dbReference>
<gene>
    <name evidence="7" type="ORF">EV420DRAFT_1744569</name>
</gene>
<organism evidence="7 8">
    <name type="scientific">Armillaria tabescens</name>
    <name type="common">Ringless honey mushroom</name>
    <name type="synonym">Agaricus tabescens</name>
    <dbReference type="NCBI Taxonomy" id="1929756"/>
    <lineage>
        <taxon>Eukaryota</taxon>
        <taxon>Fungi</taxon>
        <taxon>Dikarya</taxon>
        <taxon>Basidiomycota</taxon>
        <taxon>Agaricomycotina</taxon>
        <taxon>Agaricomycetes</taxon>
        <taxon>Agaricomycetidae</taxon>
        <taxon>Agaricales</taxon>
        <taxon>Marasmiineae</taxon>
        <taxon>Physalacriaceae</taxon>
        <taxon>Desarmillaria</taxon>
    </lineage>
</organism>
<evidence type="ECO:0000256" key="2">
    <source>
        <dbReference type="ARBA" id="ARBA00022771"/>
    </source>
</evidence>
<dbReference type="GO" id="GO:0000285">
    <property type="term" value="F:1-phosphatidylinositol-3-phosphate 5-kinase activity"/>
    <property type="evidence" value="ECO:0007669"/>
    <property type="project" value="InterPro"/>
</dbReference>
<feature type="region of interest" description="Disordered" evidence="5">
    <location>
        <begin position="342"/>
        <end position="431"/>
    </location>
</feature>
<evidence type="ECO:0000256" key="4">
    <source>
        <dbReference type="PROSITE-ProRule" id="PRU00091"/>
    </source>
</evidence>
<dbReference type="Proteomes" id="UP001175211">
    <property type="component" value="Unassembled WGS sequence"/>
</dbReference>
<keyword evidence="1" id="KW-0479">Metal-binding</keyword>
<feature type="region of interest" description="Disordered" evidence="5">
    <location>
        <begin position="82"/>
        <end position="128"/>
    </location>
</feature>
<reference evidence="7" key="1">
    <citation type="submission" date="2023-06" db="EMBL/GenBank/DDBJ databases">
        <authorList>
            <consortium name="Lawrence Berkeley National Laboratory"/>
            <person name="Ahrendt S."/>
            <person name="Sahu N."/>
            <person name="Indic B."/>
            <person name="Wong-Bajracharya J."/>
            <person name="Merenyi Z."/>
            <person name="Ke H.-M."/>
            <person name="Monk M."/>
            <person name="Kocsube S."/>
            <person name="Drula E."/>
            <person name="Lipzen A."/>
            <person name="Balint B."/>
            <person name="Henrissat B."/>
            <person name="Andreopoulos B."/>
            <person name="Martin F.M."/>
            <person name="Harder C.B."/>
            <person name="Rigling D."/>
            <person name="Ford K.L."/>
            <person name="Foster G.D."/>
            <person name="Pangilinan J."/>
            <person name="Papanicolaou A."/>
            <person name="Barry K."/>
            <person name="LaButti K."/>
            <person name="Viragh M."/>
            <person name="Koriabine M."/>
            <person name="Yan M."/>
            <person name="Riley R."/>
            <person name="Champramary S."/>
            <person name="Plett K.L."/>
            <person name="Tsai I.J."/>
            <person name="Slot J."/>
            <person name="Sipos G."/>
            <person name="Plett J."/>
            <person name="Nagy L.G."/>
            <person name="Grigoriev I.V."/>
        </authorList>
    </citation>
    <scope>NUCLEOTIDE SEQUENCE</scope>
    <source>
        <strain evidence="7">CCBAS 213</strain>
    </source>
</reference>
<dbReference type="GO" id="GO:0032438">
    <property type="term" value="P:melanosome organization"/>
    <property type="evidence" value="ECO:0007669"/>
    <property type="project" value="TreeGrafter"/>
</dbReference>
<evidence type="ECO:0000256" key="5">
    <source>
        <dbReference type="SAM" id="MobiDB-lite"/>
    </source>
</evidence>
<dbReference type="RefSeq" id="XP_060336550.1">
    <property type="nucleotide sequence ID" value="XM_060480103.1"/>
</dbReference>
<dbReference type="InterPro" id="IPR017455">
    <property type="entry name" value="Znf_FYVE-rel"/>
</dbReference>
<dbReference type="CDD" id="cd15725">
    <property type="entry name" value="FYVE_PIKfyve_Fab1"/>
    <property type="match status" value="1"/>
</dbReference>
<evidence type="ECO:0000256" key="3">
    <source>
        <dbReference type="ARBA" id="ARBA00022833"/>
    </source>
</evidence>
<dbReference type="GeneID" id="85363651"/>
<dbReference type="InterPro" id="IPR011011">
    <property type="entry name" value="Znf_FYVE_PHD"/>
</dbReference>
<keyword evidence="2 4" id="KW-0863">Zinc-finger</keyword>
<dbReference type="AlphaFoldDB" id="A0AA39NH25"/>